<keyword evidence="1" id="KW-0805">Transcription regulation</keyword>
<feature type="domain" description="PAC" evidence="6">
    <location>
        <begin position="182"/>
        <end position="234"/>
    </location>
</feature>
<proteinExistence type="predicted"/>
<name>A0AA41G363_9EURY</name>
<dbReference type="InterPro" id="IPR029016">
    <property type="entry name" value="GAF-like_dom_sf"/>
</dbReference>
<reference evidence="7" key="1">
    <citation type="submission" date="2021-06" db="EMBL/GenBank/DDBJ databases">
        <title>New haloarchaea isolates fom saline soil.</title>
        <authorList>
            <person name="Duran-Viseras A."/>
            <person name="Sanchez-Porro C.S."/>
            <person name="Ventosa A."/>
        </authorList>
    </citation>
    <scope>NUCLEOTIDE SEQUENCE</scope>
    <source>
        <strain evidence="7">JCM 18369</strain>
    </source>
</reference>
<dbReference type="Gene3D" id="3.30.450.40">
    <property type="match status" value="1"/>
</dbReference>
<dbReference type="PROSITE" id="PS50113">
    <property type="entry name" value="PAC"/>
    <property type="match status" value="3"/>
</dbReference>
<feature type="domain" description="PAS" evidence="5">
    <location>
        <begin position="365"/>
        <end position="435"/>
    </location>
</feature>
<feature type="domain" description="PAC" evidence="6">
    <location>
        <begin position="553"/>
        <end position="603"/>
    </location>
</feature>
<keyword evidence="3" id="KW-0175">Coiled coil</keyword>
<dbReference type="InterPro" id="IPR013767">
    <property type="entry name" value="PAS_fold"/>
</dbReference>
<dbReference type="InterPro" id="IPR000014">
    <property type="entry name" value="PAS"/>
</dbReference>
<dbReference type="Pfam" id="PF15915">
    <property type="entry name" value="BAT"/>
    <property type="match status" value="1"/>
</dbReference>
<evidence type="ECO:0000259" key="5">
    <source>
        <dbReference type="PROSITE" id="PS50112"/>
    </source>
</evidence>
<protein>
    <submittedName>
        <fullName evidence="7">PAS domain S-box protein</fullName>
    </submittedName>
</protein>
<dbReference type="PANTHER" id="PTHR44757:SF2">
    <property type="entry name" value="BIOFILM ARCHITECTURE MAINTENANCE PROTEIN MBAA"/>
    <property type="match status" value="1"/>
</dbReference>
<feature type="domain" description="PAS" evidence="5">
    <location>
        <begin position="107"/>
        <end position="153"/>
    </location>
</feature>
<dbReference type="SMART" id="SM00065">
    <property type="entry name" value="GAF"/>
    <property type="match status" value="1"/>
</dbReference>
<dbReference type="Pfam" id="PF00989">
    <property type="entry name" value="PAS"/>
    <property type="match status" value="1"/>
</dbReference>
<feature type="region of interest" description="Disordered" evidence="4">
    <location>
        <begin position="71"/>
        <end position="102"/>
    </location>
</feature>
<dbReference type="InterPro" id="IPR035965">
    <property type="entry name" value="PAS-like_dom_sf"/>
</dbReference>
<dbReference type="InterPro" id="IPR000700">
    <property type="entry name" value="PAS-assoc_C"/>
</dbReference>
<dbReference type="Proteomes" id="UP001166304">
    <property type="component" value="Unassembled WGS sequence"/>
</dbReference>
<dbReference type="SMART" id="SM00091">
    <property type="entry name" value="PAS"/>
    <property type="match status" value="5"/>
</dbReference>
<dbReference type="Gene3D" id="3.30.450.20">
    <property type="entry name" value="PAS domain"/>
    <property type="match status" value="5"/>
</dbReference>
<evidence type="ECO:0000256" key="2">
    <source>
        <dbReference type="ARBA" id="ARBA00023163"/>
    </source>
</evidence>
<feature type="domain" description="PAC" evidence="6">
    <location>
        <begin position="308"/>
        <end position="360"/>
    </location>
</feature>
<dbReference type="RefSeq" id="WP_162414368.1">
    <property type="nucleotide sequence ID" value="NZ_JAHQXE010000004.1"/>
</dbReference>
<feature type="domain" description="PAS" evidence="5">
    <location>
        <begin position="600"/>
        <end position="669"/>
    </location>
</feature>
<keyword evidence="8" id="KW-1185">Reference proteome</keyword>
<dbReference type="SMART" id="SM00086">
    <property type="entry name" value="PAC"/>
    <property type="match status" value="3"/>
</dbReference>
<evidence type="ECO:0000313" key="8">
    <source>
        <dbReference type="Proteomes" id="UP001166304"/>
    </source>
</evidence>
<gene>
    <name evidence="7" type="ORF">KTS37_13450</name>
</gene>
<dbReference type="CDD" id="cd00130">
    <property type="entry name" value="PAS"/>
    <property type="match status" value="5"/>
</dbReference>
<dbReference type="InterPro" id="IPR003018">
    <property type="entry name" value="GAF"/>
</dbReference>
<feature type="domain" description="PAS" evidence="5">
    <location>
        <begin position="478"/>
        <end position="548"/>
    </location>
</feature>
<evidence type="ECO:0000256" key="3">
    <source>
        <dbReference type="SAM" id="Coils"/>
    </source>
</evidence>
<dbReference type="AlphaFoldDB" id="A0AA41G363"/>
<organism evidence="7 8">
    <name type="scientific">Haloarcula salina</name>
    <dbReference type="NCBI Taxonomy" id="1429914"/>
    <lineage>
        <taxon>Archaea</taxon>
        <taxon>Methanobacteriati</taxon>
        <taxon>Methanobacteriota</taxon>
        <taxon>Stenosarchaea group</taxon>
        <taxon>Halobacteria</taxon>
        <taxon>Halobacteriales</taxon>
        <taxon>Haloarculaceae</taxon>
        <taxon>Haloarcula</taxon>
    </lineage>
</organism>
<dbReference type="PANTHER" id="PTHR44757">
    <property type="entry name" value="DIGUANYLATE CYCLASE DGCP"/>
    <property type="match status" value="1"/>
</dbReference>
<dbReference type="Pfam" id="PF08448">
    <property type="entry name" value="PAS_4"/>
    <property type="match status" value="3"/>
</dbReference>
<dbReference type="InterPro" id="IPR013656">
    <property type="entry name" value="PAS_4"/>
</dbReference>
<dbReference type="SUPFAM" id="SSF55785">
    <property type="entry name" value="PYP-like sensor domain (PAS domain)"/>
    <property type="match status" value="5"/>
</dbReference>
<dbReference type="Pfam" id="PF13185">
    <property type="entry name" value="GAF_2"/>
    <property type="match status" value="1"/>
</dbReference>
<evidence type="ECO:0000256" key="4">
    <source>
        <dbReference type="SAM" id="MobiDB-lite"/>
    </source>
</evidence>
<dbReference type="Pfam" id="PF04967">
    <property type="entry name" value="HTH_10"/>
    <property type="match status" value="1"/>
</dbReference>
<keyword evidence="2" id="KW-0804">Transcription</keyword>
<dbReference type="InterPro" id="IPR031803">
    <property type="entry name" value="BAT_GAF/HTH-assoc"/>
</dbReference>
<feature type="domain" description="PAS" evidence="5">
    <location>
        <begin position="235"/>
        <end position="305"/>
    </location>
</feature>
<evidence type="ECO:0000313" key="7">
    <source>
        <dbReference type="EMBL" id="MBV0902794.1"/>
    </source>
</evidence>
<dbReference type="InterPro" id="IPR007050">
    <property type="entry name" value="HTH_bacterioopsin"/>
</dbReference>
<feature type="compositionally biased region" description="Low complexity" evidence="4">
    <location>
        <begin position="80"/>
        <end position="94"/>
    </location>
</feature>
<dbReference type="InterPro" id="IPR052155">
    <property type="entry name" value="Biofilm_reg_signaling"/>
</dbReference>
<dbReference type="EMBL" id="JAHQXE010000004">
    <property type="protein sequence ID" value="MBV0902794.1"/>
    <property type="molecule type" value="Genomic_DNA"/>
</dbReference>
<dbReference type="SUPFAM" id="SSF55781">
    <property type="entry name" value="GAF domain-like"/>
    <property type="match status" value="1"/>
</dbReference>
<accession>A0AA41G363</accession>
<evidence type="ECO:0000259" key="6">
    <source>
        <dbReference type="PROSITE" id="PS50113"/>
    </source>
</evidence>
<dbReference type="InterPro" id="IPR001610">
    <property type="entry name" value="PAC"/>
</dbReference>
<dbReference type="Pfam" id="PF13426">
    <property type="entry name" value="PAS_9"/>
    <property type="match status" value="1"/>
</dbReference>
<dbReference type="NCBIfam" id="TIGR00229">
    <property type="entry name" value="sensory_box"/>
    <property type="match status" value="5"/>
</dbReference>
<comment type="caution">
    <text evidence="7">The sequence shown here is derived from an EMBL/GenBank/DDBJ whole genome shotgun (WGS) entry which is preliminary data.</text>
</comment>
<feature type="coiled-coil region" evidence="3">
    <location>
        <begin position="348"/>
        <end position="375"/>
    </location>
</feature>
<evidence type="ECO:0000256" key="1">
    <source>
        <dbReference type="ARBA" id="ARBA00023015"/>
    </source>
</evidence>
<sequence length="1128" mass="126905">MTSNALTPALRETLSLFEADGVPLTTNEVAERLDLGRRSTYDRLDRLADREQVRTKKVGANARVWWQPVRSDVSHTDGSADGTDATQGTETTDTTELRRSERAQTRRDWQFRSLVEATEEYAIFLLDADGHVQTWNEGARRIKGYDVDEIVGEHFSTFYADEARAAGNPESNLEAAAADGTYQEEGWRVRADGSRFWASVTITALFDDDGTLDGYAKVTRDMTERREAERELRQEKAFVESLFDNQRDVLYAFDTDGKFLRWNDRFETVTDCDPAQIRDGEPIDFVGDDAVADAMDAFERVVERGETVTVELPLETEDGPVPYEFSASPVTEDGGDRIAGVTGIGRDVSERKRRQREIERQRDDLEAELQEVFERIDDAFFGLDEDWRFTHVSDRAADLLNRSVGELVGRRVWDEFPASADSTFRRKYEDAFETQDPVTFEEFYPPLDAWFEVSAYPSESGLSVYFRDITERKERERALERYETIVETVEDGIYVVDEDGYFTEANEAYESLVGHSRERLLGSHVSTVIGDEGTLDAAREIEAELAAGERSTASLEAELTTPDGDTRIGEATFALMDIESGYERVAVVRDVTERKERERDLERYEAIVETVGDGIYAVDDEGRFVLVNDGFCELTGYERSELLGAHATRIHDDEITPRAQEMADEVARGERDVGRLELDVHTKSGDAVRCESRLSPFPMGDSYGRCGVTRDISARLERERELLRQREQLAALNNLNYVVRDITDAVIERSTRDEIEAAVCERIAATDSYRFAWIGDADRTAETITFRTGAGVDGYLDDVIISLDPDDERSDGPAGRAFRTGEIQTTRDVETDPRFEPWRDNAAEHGVRSSAAVPIRHEETTYGVLNVYADRPDAFEETERAVLDQLGEIVGHAIAATERKRALMSDEIVELQFRLPKVFESLDVPSTDAGRISIEHATPIRDSEYLVYGTVTADAVDSVRGLVETLPHWEDVTFREGDGEIGFEARFSEPPVLSTVASLGGSVAQATIEDGTYDMTIYVPTSVDVRQVIDTVTEAYPGINLLKRRQRTRDTETTTQVRHALETELTDRQLASLQAAYYAGFFEWPRDASGEDVADSLGVAPPTFHQHLRKAESKVFDRLLSTELSAPE</sequence>
<dbReference type="PROSITE" id="PS50112">
    <property type="entry name" value="PAS"/>
    <property type="match status" value="5"/>
</dbReference>